<evidence type="ECO:0000313" key="2">
    <source>
        <dbReference type="Proteomes" id="UP001206925"/>
    </source>
</evidence>
<dbReference type="Proteomes" id="UP001206925">
    <property type="component" value="Unassembled WGS sequence"/>
</dbReference>
<dbReference type="EMBL" id="JAMZMK010011070">
    <property type="protein sequence ID" value="KAI7729105.1"/>
    <property type="molecule type" value="Genomic_DNA"/>
</dbReference>
<feature type="non-terminal residue" evidence="1">
    <location>
        <position position="1"/>
    </location>
</feature>
<proteinExistence type="predicted"/>
<gene>
    <name evidence="1" type="ORF">M8C21_003288</name>
</gene>
<keyword evidence="2" id="KW-1185">Reference proteome</keyword>
<dbReference type="SUPFAM" id="SSF50249">
    <property type="entry name" value="Nucleic acid-binding proteins"/>
    <property type="match status" value="1"/>
</dbReference>
<organism evidence="1 2">
    <name type="scientific">Ambrosia artemisiifolia</name>
    <name type="common">Common ragweed</name>
    <dbReference type="NCBI Taxonomy" id="4212"/>
    <lineage>
        <taxon>Eukaryota</taxon>
        <taxon>Viridiplantae</taxon>
        <taxon>Streptophyta</taxon>
        <taxon>Embryophyta</taxon>
        <taxon>Tracheophyta</taxon>
        <taxon>Spermatophyta</taxon>
        <taxon>Magnoliopsida</taxon>
        <taxon>eudicotyledons</taxon>
        <taxon>Gunneridae</taxon>
        <taxon>Pentapetalae</taxon>
        <taxon>asterids</taxon>
        <taxon>campanulids</taxon>
        <taxon>Asterales</taxon>
        <taxon>Asteraceae</taxon>
        <taxon>Asteroideae</taxon>
        <taxon>Heliantheae alliance</taxon>
        <taxon>Heliantheae</taxon>
        <taxon>Ambrosia</taxon>
    </lineage>
</organism>
<dbReference type="AlphaFoldDB" id="A0AAD5BTC0"/>
<reference evidence="1" key="1">
    <citation type="submission" date="2022-06" db="EMBL/GenBank/DDBJ databases">
        <title>Uncovering the hologenomic basis of an extraordinary plant invasion.</title>
        <authorList>
            <person name="Bieker V.C."/>
            <person name="Martin M.D."/>
            <person name="Gilbert T."/>
            <person name="Hodgins K."/>
            <person name="Battlay P."/>
            <person name="Petersen B."/>
            <person name="Wilson J."/>
        </authorList>
    </citation>
    <scope>NUCLEOTIDE SEQUENCE</scope>
    <source>
        <strain evidence="1">AA19_3_7</strain>
        <tissue evidence="1">Leaf</tissue>
    </source>
</reference>
<accession>A0AAD5BTC0</accession>
<sequence length="191" mass="21746">TERISKKEYYEFAARNRLDIQLNKTRGVVDYIGILQDTWHGTTNDQKPYIIMTIIDCSNQPITVALWSHIINSPIRYNKKQIESAQEPVIVGFPALRGKTFVINGHISEVHAHKEWYYKACPACHQCWYCTRDGNLQKPSNMFRLSATITDGTGSIQATVFDKVARHLLSKTCDGLLAMSNPIDAFLKIEN</sequence>
<comment type="caution">
    <text evidence="1">The sequence shown here is derived from an EMBL/GenBank/DDBJ whole genome shotgun (WGS) entry which is preliminary data.</text>
</comment>
<evidence type="ECO:0000313" key="1">
    <source>
        <dbReference type="EMBL" id="KAI7729105.1"/>
    </source>
</evidence>
<protein>
    <submittedName>
        <fullName evidence="1">Uncharacterized protein</fullName>
    </submittedName>
</protein>
<name>A0AAD5BTC0_AMBAR</name>
<dbReference type="Gene3D" id="2.40.50.140">
    <property type="entry name" value="Nucleic acid-binding proteins"/>
    <property type="match status" value="1"/>
</dbReference>
<dbReference type="InterPro" id="IPR012340">
    <property type="entry name" value="NA-bd_OB-fold"/>
</dbReference>